<reference evidence="3 4" key="1">
    <citation type="submission" date="2020-08" db="EMBL/GenBank/DDBJ databases">
        <title>Genome sequencing of Purple Non-Sulfur Bacteria from various extreme environments.</title>
        <authorList>
            <person name="Mayer M."/>
        </authorList>
    </citation>
    <scope>NUCLEOTIDE SEQUENCE [LARGE SCALE GENOMIC DNA]</scope>
    <source>
        <strain evidence="3 4">JA135</strain>
    </source>
</reference>
<gene>
    <name evidence="3" type="ORF">GGD88_001428</name>
</gene>
<accession>A0A7W6RYQ3</accession>
<evidence type="ECO:0000313" key="3">
    <source>
        <dbReference type="EMBL" id="MBB4285708.1"/>
    </source>
</evidence>
<dbReference type="RefSeq" id="WP_184433382.1">
    <property type="nucleotide sequence ID" value="NZ_JACIGI010000009.1"/>
</dbReference>
<evidence type="ECO:0000256" key="2">
    <source>
        <dbReference type="SAM" id="SignalP"/>
    </source>
</evidence>
<sequence length="148" mass="15322">MTVTPPRLALLGLAAAAPLLLGACGAPHLKTVRAAQEALVGQDVALLARCIGEPLAVQQSADGTPTAYVYSSAQPRGPDGRLRADPAPDLNADPDRHARACVFDVAVQDGRILAVRSDNRAGWGFGSITKCSAVVKRCTTAQALRPGE</sequence>
<keyword evidence="2" id="KW-0732">Signal</keyword>
<keyword evidence="4" id="KW-1185">Reference proteome</keyword>
<proteinExistence type="predicted"/>
<organism evidence="3 4">
    <name type="scientific">Roseospira goensis</name>
    <dbReference type="NCBI Taxonomy" id="391922"/>
    <lineage>
        <taxon>Bacteria</taxon>
        <taxon>Pseudomonadati</taxon>
        <taxon>Pseudomonadota</taxon>
        <taxon>Alphaproteobacteria</taxon>
        <taxon>Rhodospirillales</taxon>
        <taxon>Rhodospirillaceae</taxon>
        <taxon>Roseospira</taxon>
    </lineage>
</organism>
<dbReference type="PROSITE" id="PS51257">
    <property type="entry name" value="PROKAR_LIPOPROTEIN"/>
    <property type="match status" value="1"/>
</dbReference>
<protein>
    <recommendedName>
        <fullName evidence="5">Lipoprotein</fullName>
    </recommendedName>
</protein>
<feature type="region of interest" description="Disordered" evidence="1">
    <location>
        <begin position="71"/>
        <end position="91"/>
    </location>
</feature>
<evidence type="ECO:0000256" key="1">
    <source>
        <dbReference type="SAM" id="MobiDB-lite"/>
    </source>
</evidence>
<name>A0A7W6RYQ3_9PROT</name>
<dbReference type="Proteomes" id="UP000555728">
    <property type="component" value="Unassembled WGS sequence"/>
</dbReference>
<comment type="caution">
    <text evidence="3">The sequence shown here is derived from an EMBL/GenBank/DDBJ whole genome shotgun (WGS) entry which is preliminary data.</text>
</comment>
<dbReference type="EMBL" id="JACIGI010000009">
    <property type="protein sequence ID" value="MBB4285708.1"/>
    <property type="molecule type" value="Genomic_DNA"/>
</dbReference>
<evidence type="ECO:0000313" key="4">
    <source>
        <dbReference type="Proteomes" id="UP000555728"/>
    </source>
</evidence>
<feature type="signal peptide" evidence="2">
    <location>
        <begin position="1"/>
        <end position="25"/>
    </location>
</feature>
<feature type="chain" id="PRO_5030820525" description="Lipoprotein" evidence="2">
    <location>
        <begin position="26"/>
        <end position="148"/>
    </location>
</feature>
<dbReference type="AlphaFoldDB" id="A0A7W6RYQ3"/>
<evidence type="ECO:0008006" key="5">
    <source>
        <dbReference type="Google" id="ProtNLM"/>
    </source>
</evidence>